<dbReference type="CDD" id="cd11386">
    <property type="entry name" value="MCP_signal"/>
    <property type="match status" value="1"/>
</dbReference>
<evidence type="ECO:0000256" key="12">
    <source>
        <dbReference type="SAM" id="Coils"/>
    </source>
</evidence>
<feature type="compositionally biased region" description="Low complexity" evidence="13">
    <location>
        <begin position="589"/>
        <end position="625"/>
    </location>
</feature>
<keyword evidence="2" id="KW-1003">Cell membrane</keyword>
<dbReference type="PANTHER" id="PTHR43531:SF14">
    <property type="entry name" value="METHYL-ACCEPTING CHEMOTAXIS PROTEIN I-RELATED"/>
    <property type="match status" value="1"/>
</dbReference>
<dbReference type="SMART" id="SM00304">
    <property type="entry name" value="HAMP"/>
    <property type="match status" value="1"/>
</dbReference>
<protein>
    <submittedName>
        <fullName evidence="17">Methyl-accepting chemotaxis sensory transducer with TarH sensor</fullName>
    </submittedName>
</protein>
<accession>A0A1G6RZC4</accession>
<dbReference type="Gene3D" id="1.10.287.950">
    <property type="entry name" value="Methyl-accepting chemotaxis protein"/>
    <property type="match status" value="1"/>
</dbReference>
<gene>
    <name evidence="17" type="ORF">SAMN05192589_104270</name>
</gene>
<evidence type="ECO:0000256" key="2">
    <source>
        <dbReference type="ARBA" id="ARBA00022475"/>
    </source>
</evidence>
<feature type="region of interest" description="Disordered" evidence="13">
    <location>
        <begin position="545"/>
        <end position="634"/>
    </location>
</feature>
<evidence type="ECO:0000256" key="14">
    <source>
        <dbReference type="SAM" id="Phobius"/>
    </source>
</evidence>
<evidence type="ECO:0000256" key="10">
    <source>
        <dbReference type="ARBA" id="ARBA00029447"/>
    </source>
</evidence>
<evidence type="ECO:0000256" key="11">
    <source>
        <dbReference type="PROSITE-ProRule" id="PRU00284"/>
    </source>
</evidence>
<dbReference type="FunFam" id="1.10.287.950:FF:000001">
    <property type="entry name" value="Methyl-accepting chemotaxis sensory transducer"/>
    <property type="match status" value="1"/>
</dbReference>
<comment type="subcellular location">
    <subcellularLocation>
        <location evidence="1">Cell inner membrane</location>
        <topology evidence="1">Multi-pass membrane protein</topology>
    </subcellularLocation>
</comment>
<dbReference type="InterPro" id="IPR004089">
    <property type="entry name" value="MCPsignal_dom"/>
</dbReference>
<organism evidence="17 18">
    <name type="scientific">Paracidovorax valerianellae</name>
    <dbReference type="NCBI Taxonomy" id="187868"/>
    <lineage>
        <taxon>Bacteria</taxon>
        <taxon>Pseudomonadati</taxon>
        <taxon>Pseudomonadota</taxon>
        <taxon>Betaproteobacteria</taxon>
        <taxon>Burkholderiales</taxon>
        <taxon>Comamonadaceae</taxon>
        <taxon>Paracidovorax</taxon>
    </lineage>
</organism>
<dbReference type="InterPro" id="IPR051310">
    <property type="entry name" value="MCP_chemotaxis"/>
</dbReference>
<proteinExistence type="inferred from homology"/>
<dbReference type="AlphaFoldDB" id="A0A1G6RZC4"/>
<dbReference type="RefSeq" id="WP_092742611.1">
    <property type="nucleotide sequence ID" value="NZ_FMZC01000004.1"/>
</dbReference>
<evidence type="ECO:0000256" key="4">
    <source>
        <dbReference type="ARBA" id="ARBA00022500"/>
    </source>
</evidence>
<keyword evidence="5" id="KW-0997">Cell inner membrane</keyword>
<dbReference type="InterPro" id="IPR003122">
    <property type="entry name" value="Tar_rcpt_lig-bd"/>
</dbReference>
<feature type="domain" description="Methyl-accepting transducer" evidence="15">
    <location>
        <begin position="274"/>
        <end position="503"/>
    </location>
</feature>
<dbReference type="InterPro" id="IPR003660">
    <property type="entry name" value="HAMP_dom"/>
</dbReference>
<dbReference type="PANTHER" id="PTHR43531">
    <property type="entry name" value="PROTEIN ICFG"/>
    <property type="match status" value="1"/>
</dbReference>
<evidence type="ECO:0000256" key="8">
    <source>
        <dbReference type="ARBA" id="ARBA00023136"/>
    </source>
</evidence>
<dbReference type="EMBL" id="FMZC01000004">
    <property type="protein sequence ID" value="SDD09315.1"/>
    <property type="molecule type" value="Genomic_DNA"/>
</dbReference>
<evidence type="ECO:0000313" key="18">
    <source>
        <dbReference type="Proteomes" id="UP000198781"/>
    </source>
</evidence>
<evidence type="ECO:0000259" key="16">
    <source>
        <dbReference type="PROSITE" id="PS50885"/>
    </source>
</evidence>
<feature type="compositionally biased region" description="Low complexity" evidence="13">
    <location>
        <begin position="571"/>
        <end position="581"/>
    </location>
</feature>
<keyword evidence="9 11" id="KW-0807">Transducer</keyword>
<dbReference type="STRING" id="187868.SAMN05192589_104270"/>
<evidence type="ECO:0000256" key="6">
    <source>
        <dbReference type="ARBA" id="ARBA00022692"/>
    </source>
</evidence>
<keyword evidence="12" id="KW-0175">Coiled coil</keyword>
<dbReference type="Pfam" id="PF02203">
    <property type="entry name" value="TarH"/>
    <property type="match status" value="1"/>
</dbReference>
<dbReference type="OrthoDB" id="9806477at2"/>
<evidence type="ECO:0000256" key="13">
    <source>
        <dbReference type="SAM" id="MobiDB-lite"/>
    </source>
</evidence>
<name>A0A1G6RZC4_9BURK</name>
<keyword evidence="18" id="KW-1185">Reference proteome</keyword>
<dbReference type="SUPFAM" id="SSF58104">
    <property type="entry name" value="Methyl-accepting chemotaxis protein (MCP) signaling domain"/>
    <property type="match status" value="1"/>
</dbReference>
<dbReference type="Proteomes" id="UP000198781">
    <property type="component" value="Unassembled WGS sequence"/>
</dbReference>
<dbReference type="GO" id="GO:0004888">
    <property type="term" value="F:transmembrane signaling receptor activity"/>
    <property type="evidence" value="ECO:0007669"/>
    <property type="project" value="InterPro"/>
</dbReference>
<dbReference type="PROSITE" id="PS50885">
    <property type="entry name" value="HAMP"/>
    <property type="match status" value="1"/>
</dbReference>
<dbReference type="GO" id="GO:0007165">
    <property type="term" value="P:signal transduction"/>
    <property type="evidence" value="ECO:0007669"/>
    <property type="project" value="UniProtKB-KW"/>
</dbReference>
<sequence>MFRNLSIRVALLLVLLFFTGALLVSVGVGWVGTRAGVVAGEVQDRTTRDMLALKQAEIRMWDNRVALAVGHRNVLRGDPPESVRSQTTRAEKSMQEARPILQSVAQGLPADWSQERQLAASMLTAFDAYAALVQRGAVGLAGGNEAEYSGKEIVAQRNKLLADMEGLMKQLFEAEGQRGNALQAQSVRLLKIAEVAAGVLMVVGVVLAILCWVFIRRNVLAPLDEAGALLETVAQGDLTTRIEVRSTNEIGRLMGAARTMQEGLARMVTQVRQGVEEIHTGSREIALGNGDLSGRTEQQAASLEETAASMEQLSSTVKQNADSARQANQLAASSMAVAQRGGAAVGEVVATMQAISDSSRRIADIVTVIDGIAFQTNILALNAAVEAARAGEQGRGFAVVASEVRALAQRSASAAKEIKGLIDESVGKVGAGSTQVERAGATMQEIVASVQRVTDIMGEISAASIEQSSGIDQVNQAVVQMDQATQQNAALVEESAAAASSLEEQAKRLREAVSQFRVAAGAVPLAAAVRPPAAVSAPVRSAASAPARVASRPAPARPAIPAPPSKPRAPSPSASAASAPAHPKPASPAPALSAPAAKPKAPAAHKPAAPSAKPAAQRAAPAAASRSDDDWETF</sequence>
<evidence type="ECO:0000256" key="7">
    <source>
        <dbReference type="ARBA" id="ARBA00022989"/>
    </source>
</evidence>
<keyword evidence="3" id="KW-0488">Methylation</keyword>
<evidence type="ECO:0000256" key="9">
    <source>
        <dbReference type="ARBA" id="ARBA00023224"/>
    </source>
</evidence>
<evidence type="ECO:0000256" key="1">
    <source>
        <dbReference type="ARBA" id="ARBA00004429"/>
    </source>
</evidence>
<feature type="compositionally biased region" description="Pro residues" evidence="13">
    <location>
        <begin position="555"/>
        <end position="570"/>
    </location>
</feature>
<evidence type="ECO:0000313" key="17">
    <source>
        <dbReference type="EMBL" id="SDD09315.1"/>
    </source>
</evidence>
<keyword evidence="7 14" id="KW-1133">Transmembrane helix</keyword>
<feature type="domain" description="HAMP" evidence="16">
    <location>
        <begin position="217"/>
        <end position="269"/>
    </location>
</feature>
<dbReference type="GO" id="GO:0005886">
    <property type="term" value="C:plasma membrane"/>
    <property type="evidence" value="ECO:0007669"/>
    <property type="project" value="UniProtKB-SubCell"/>
</dbReference>
<comment type="similarity">
    <text evidence="10">Belongs to the methyl-accepting chemotaxis (MCP) protein family.</text>
</comment>
<keyword evidence="4" id="KW-0145">Chemotaxis</keyword>
<dbReference type="InterPro" id="IPR004090">
    <property type="entry name" value="Chemotax_Me-accpt_rcpt"/>
</dbReference>
<evidence type="ECO:0000256" key="5">
    <source>
        <dbReference type="ARBA" id="ARBA00022519"/>
    </source>
</evidence>
<feature type="transmembrane region" description="Helical" evidence="14">
    <location>
        <begin position="195"/>
        <end position="215"/>
    </location>
</feature>
<keyword evidence="6 14" id="KW-0812">Transmembrane</keyword>
<feature type="coiled-coil region" evidence="12">
    <location>
        <begin position="474"/>
        <end position="519"/>
    </location>
</feature>
<keyword evidence="8 14" id="KW-0472">Membrane</keyword>
<dbReference type="PRINTS" id="PR00260">
    <property type="entry name" value="CHEMTRNSDUCR"/>
</dbReference>
<feature type="compositionally biased region" description="Low complexity" evidence="13">
    <location>
        <begin position="545"/>
        <end position="554"/>
    </location>
</feature>
<dbReference type="Pfam" id="PF00672">
    <property type="entry name" value="HAMP"/>
    <property type="match status" value="1"/>
</dbReference>
<evidence type="ECO:0000259" key="15">
    <source>
        <dbReference type="PROSITE" id="PS50111"/>
    </source>
</evidence>
<dbReference type="SMART" id="SM00283">
    <property type="entry name" value="MA"/>
    <property type="match status" value="1"/>
</dbReference>
<reference evidence="17 18" key="1">
    <citation type="submission" date="2016-10" db="EMBL/GenBank/DDBJ databases">
        <authorList>
            <person name="de Groot N.N."/>
        </authorList>
    </citation>
    <scope>NUCLEOTIDE SEQUENCE [LARGE SCALE GENOMIC DNA]</scope>
    <source>
        <strain evidence="17 18">DSM 16619</strain>
    </source>
</reference>
<dbReference type="PROSITE" id="PS50111">
    <property type="entry name" value="CHEMOTAXIS_TRANSDUC_2"/>
    <property type="match status" value="1"/>
</dbReference>
<dbReference type="CDD" id="cd06225">
    <property type="entry name" value="HAMP"/>
    <property type="match status" value="1"/>
</dbReference>
<dbReference type="GO" id="GO:0006935">
    <property type="term" value="P:chemotaxis"/>
    <property type="evidence" value="ECO:0007669"/>
    <property type="project" value="UniProtKB-KW"/>
</dbReference>
<dbReference type="Pfam" id="PF00015">
    <property type="entry name" value="MCPsignal"/>
    <property type="match status" value="1"/>
</dbReference>
<evidence type="ECO:0000256" key="3">
    <source>
        <dbReference type="ARBA" id="ARBA00022481"/>
    </source>
</evidence>